<keyword evidence="2" id="KW-1185">Reference proteome</keyword>
<evidence type="ECO:0000313" key="1">
    <source>
        <dbReference type="EMBL" id="KAG5648383.1"/>
    </source>
</evidence>
<gene>
    <name evidence="1" type="ORF">DXG03_004957</name>
</gene>
<dbReference type="EMBL" id="JABCKV010000003">
    <property type="protein sequence ID" value="KAG5648383.1"/>
    <property type="molecule type" value="Genomic_DNA"/>
</dbReference>
<organism evidence="1 2">
    <name type="scientific">Asterophora parasitica</name>
    <dbReference type="NCBI Taxonomy" id="117018"/>
    <lineage>
        <taxon>Eukaryota</taxon>
        <taxon>Fungi</taxon>
        <taxon>Dikarya</taxon>
        <taxon>Basidiomycota</taxon>
        <taxon>Agaricomycotina</taxon>
        <taxon>Agaricomycetes</taxon>
        <taxon>Agaricomycetidae</taxon>
        <taxon>Agaricales</taxon>
        <taxon>Tricholomatineae</taxon>
        <taxon>Lyophyllaceae</taxon>
        <taxon>Asterophora</taxon>
    </lineage>
</organism>
<dbReference type="AlphaFoldDB" id="A0A9P7GE49"/>
<reference evidence="1" key="2">
    <citation type="submission" date="2021-10" db="EMBL/GenBank/DDBJ databases">
        <title>Phylogenomics reveals ancestral predisposition of the termite-cultivated fungus Termitomyces towards a domesticated lifestyle.</title>
        <authorList>
            <person name="Auxier B."/>
            <person name="Grum-Grzhimaylo A."/>
            <person name="Cardenas M.E."/>
            <person name="Lodge J.D."/>
            <person name="Laessoe T."/>
            <person name="Pedersen O."/>
            <person name="Smith M.E."/>
            <person name="Kuyper T.W."/>
            <person name="Franco-Molano E.A."/>
            <person name="Baroni T.J."/>
            <person name="Aanen D.K."/>
        </authorList>
    </citation>
    <scope>NUCLEOTIDE SEQUENCE</scope>
    <source>
        <strain evidence="1">AP01</strain>
        <tissue evidence="1">Mycelium</tissue>
    </source>
</reference>
<reference evidence="1" key="1">
    <citation type="submission" date="2020-07" db="EMBL/GenBank/DDBJ databases">
        <authorList>
            <person name="Nieuwenhuis M."/>
            <person name="Van De Peppel L.J.J."/>
        </authorList>
    </citation>
    <scope>NUCLEOTIDE SEQUENCE</scope>
    <source>
        <strain evidence="1">AP01</strain>
        <tissue evidence="1">Mycelium</tissue>
    </source>
</reference>
<dbReference type="Proteomes" id="UP000775547">
    <property type="component" value="Unassembled WGS sequence"/>
</dbReference>
<protein>
    <submittedName>
        <fullName evidence="1">Uncharacterized protein</fullName>
    </submittedName>
</protein>
<comment type="caution">
    <text evidence="1">The sequence shown here is derived from an EMBL/GenBank/DDBJ whole genome shotgun (WGS) entry which is preliminary data.</text>
</comment>
<evidence type="ECO:0000313" key="2">
    <source>
        <dbReference type="Proteomes" id="UP000775547"/>
    </source>
</evidence>
<sequence length="96" mass="10303">MSKKAELRTIFSEAAVTFPENDAASAKHANTPQSRAAAVPELSLAVHSSSLQDNVKDLELVLEPTADASRRLKGQTNMAIYFSVRPNIPTPAPGRT</sequence>
<name>A0A9P7GE49_9AGAR</name>
<proteinExistence type="predicted"/>
<accession>A0A9P7GE49</accession>